<dbReference type="RefSeq" id="WP_165919185.1">
    <property type="nucleotide sequence ID" value="NZ_AP018721.1"/>
</dbReference>
<evidence type="ECO:0000313" key="4">
    <source>
        <dbReference type="Proteomes" id="UP000295135"/>
    </source>
</evidence>
<feature type="domain" description="DUF7210" evidence="2">
    <location>
        <begin position="1"/>
        <end position="38"/>
    </location>
</feature>
<keyword evidence="4" id="KW-1185">Reference proteome</keyword>
<proteinExistence type="predicted"/>
<evidence type="ECO:0000259" key="2">
    <source>
        <dbReference type="Pfam" id="PF23843"/>
    </source>
</evidence>
<reference evidence="3 4" key="1">
    <citation type="submission" date="2019-03" db="EMBL/GenBank/DDBJ databases">
        <title>Genomic Encyclopedia of Type Strains, Phase IV (KMG-IV): sequencing the most valuable type-strain genomes for metagenomic binning, comparative biology and taxonomic classification.</title>
        <authorList>
            <person name="Goeker M."/>
        </authorList>
    </citation>
    <scope>NUCLEOTIDE SEQUENCE [LARGE SCALE GENOMIC DNA]</scope>
    <source>
        <strain evidence="3 4">DSM 103923</strain>
    </source>
</reference>
<gene>
    <name evidence="3" type="ORF">EDC61_1143</name>
</gene>
<comment type="caution">
    <text evidence="3">The sequence shown here is derived from an EMBL/GenBank/DDBJ whole genome shotgun (WGS) entry which is preliminary data.</text>
</comment>
<organism evidence="3 4">
    <name type="scientific">Sulfuritortus calidifontis</name>
    <dbReference type="NCBI Taxonomy" id="1914471"/>
    <lineage>
        <taxon>Bacteria</taxon>
        <taxon>Pseudomonadati</taxon>
        <taxon>Pseudomonadota</taxon>
        <taxon>Betaproteobacteria</taxon>
        <taxon>Nitrosomonadales</taxon>
        <taxon>Thiobacillaceae</taxon>
        <taxon>Sulfuritortus</taxon>
    </lineage>
</organism>
<dbReference type="EMBL" id="SLZY01000014">
    <property type="protein sequence ID" value="TCS70676.1"/>
    <property type="molecule type" value="Genomic_DNA"/>
</dbReference>
<protein>
    <recommendedName>
        <fullName evidence="2">DUF7210 domain-containing protein</fullName>
    </recommendedName>
</protein>
<dbReference type="Pfam" id="PF23843">
    <property type="entry name" value="DUF7210"/>
    <property type="match status" value="1"/>
</dbReference>
<dbReference type="AlphaFoldDB" id="A0A4R3JVI0"/>
<feature type="region of interest" description="Disordered" evidence="1">
    <location>
        <begin position="37"/>
        <end position="57"/>
    </location>
</feature>
<name>A0A4R3JVI0_9PROT</name>
<evidence type="ECO:0000256" key="1">
    <source>
        <dbReference type="SAM" id="MobiDB-lite"/>
    </source>
</evidence>
<sequence length="57" mass="6272">MKIELLKPHTHAQMKMLPGDTLDLPDDAARWLIDAGVAREADAAPPAPKSDKPNRKE</sequence>
<evidence type="ECO:0000313" key="3">
    <source>
        <dbReference type="EMBL" id="TCS70676.1"/>
    </source>
</evidence>
<dbReference type="Proteomes" id="UP000295135">
    <property type="component" value="Unassembled WGS sequence"/>
</dbReference>
<accession>A0A4R3JVI0</accession>
<dbReference type="InterPro" id="IPR055634">
    <property type="entry name" value="DUF7210"/>
</dbReference>